<dbReference type="EMBL" id="JBDKWZ010000019">
    <property type="protein sequence ID" value="MEN7551060.1"/>
    <property type="molecule type" value="Genomic_DNA"/>
</dbReference>
<reference evidence="2 3" key="1">
    <citation type="submission" date="2024-04" db="EMBL/GenBank/DDBJ databases">
        <title>Novel genus in family Flammeovirgaceae.</title>
        <authorList>
            <person name="Nguyen T.H."/>
            <person name="Vuong T.Q."/>
            <person name="Le H."/>
            <person name="Kim S.-G."/>
        </authorList>
    </citation>
    <scope>NUCLEOTIDE SEQUENCE [LARGE SCALE GENOMIC DNA]</scope>
    <source>
        <strain evidence="2 3">JCM 23209</strain>
    </source>
</reference>
<dbReference type="AlphaFoldDB" id="A0AAW9SGX6"/>
<name>A0AAW9SGX6_9BACT</name>
<organism evidence="2 3">
    <name type="scientific">Rapidithrix thailandica</name>
    <dbReference type="NCBI Taxonomy" id="413964"/>
    <lineage>
        <taxon>Bacteria</taxon>
        <taxon>Pseudomonadati</taxon>
        <taxon>Bacteroidota</taxon>
        <taxon>Cytophagia</taxon>
        <taxon>Cytophagales</taxon>
        <taxon>Flammeovirgaceae</taxon>
        <taxon>Rapidithrix</taxon>
    </lineage>
</organism>
<feature type="compositionally biased region" description="Acidic residues" evidence="1">
    <location>
        <begin position="83"/>
        <end position="92"/>
    </location>
</feature>
<comment type="caution">
    <text evidence="2">The sequence shown here is derived from an EMBL/GenBank/DDBJ whole genome shotgun (WGS) entry which is preliminary data.</text>
</comment>
<accession>A0AAW9SGX6</accession>
<feature type="region of interest" description="Disordered" evidence="1">
    <location>
        <begin position="66"/>
        <end position="92"/>
    </location>
</feature>
<evidence type="ECO:0000313" key="2">
    <source>
        <dbReference type="EMBL" id="MEN7551060.1"/>
    </source>
</evidence>
<evidence type="ECO:0000256" key="1">
    <source>
        <dbReference type="SAM" id="MobiDB-lite"/>
    </source>
</evidence>
<keyword evidence="3" id="KW-1185">Reference proteome</keyword>
<dbReference type="Proteomes" id="UP001403385">
    <property type="component" value="Unassembled WGS sequence"/>
</dbReference>
<protein>
    <submittedName>
        <fullName evidence="2">Uncharacterized protein</fullName>
    </submittedName>
</protein>
<sequence length="92" mass="10732">MKQKRLLSYDKLPIDVKQRINVEHPGGIHQLAQRVDLPGNRSMFVFHFETEDTLFMVKVDSPSQMEEDFDGDVFEKSNSYVPSEDEEEDLLD</sequence>
<proteinExistence type="predicted"/>
<evidence type="ECO:0000313" key="3">
    <source>
        <dbReference type="Proteomes" id="UP001403385"/>
    </source>
</evidence>
<gene>
    <name evidence="2" type="ORF">AAG747_24275</name>
</gene>
<dbReference type="RefSeq" id="WP_346823842.1">
    <property type="nucleotide sequence ID" value="NZ_JBDKWZ010000019.1"/>
</dbReference>